<gene>
    <name evidence="1" type="ORF">F4820DRAFT_454796</name>
</gene>
<organism evidence="1 2">
    <name type="scientific">Hypoxylon rubiginosum</name>
    <dbReference type="NCBI Taxonomy" id="110542"/>
    <lineage>
        <taxon>Eukaryota</taxon>
        <taxon>Fungi</taxon>
        <taxon>Dikarya</taxon>
        <taxon>Ascomycota</taxon>
        <taxon>Pezizomycotina</taxon>
        <taxon>Sordariomycetes</taxon>
        <taxon>Xylariomycetidae</taxon>
        <taxon>Xylariales</taxon>
        <taxon>Hypoxylaceae</taxon>
        <taxon>Hypoxylon</taxon>
    </lineage>
</organism>
<proteinExistence type="predicted"/>
<reference evidence="1 2" key="1">
    <citation type="journal article" date="2022" name="New Phytol.">
        <title>Ecological generalism drives hyperdiversity of secondary metabolite gene clusters in xylarialean endophytes.</title>
        <authorList>
            <person name="Franco M.E.E."/>
            <person name="Wisecaver J.H."/>
            <person name="Arnold A.E."/>
            <person name="Ju Y.M."/>
            <person name="Slot J.C."/>
            <person name="Ahrendt S."/>
            <person name="Moore L.P."/>
            <person name="Eastman K.E."/>
            <person name="Scott K."/>
            <person name="Konkel Z."/>
            <person name="Mondo S.J."/>
            <person name="Kuo A."/>
            <person name="Hayes R.D."/>
            <person name="Haridas S."/>
            <person name="Andreopoulos B."/>
            <person name="Riley R."/>
            <person name="LaButti K."/>
            <person name="Pangilinan J."/>
            <person name="Lipzen A."/>
            <person name="Amirebrahimi M."/>
            <person name="Yan J."/>
            <person name="Adam C."/>
            <person name="Keymanesh K."/>
            <person name="Ng V."/>
            <person name="Louie K."/>
            <person name="Northen T."/>
            <person name="Drula E."/>
            <person name="Henrissat B."/>
            <person name="Hsieh H.M."/>
            <person name="Youens-Clark K."/>
            <person name="Lutzoni F."/>
            <person name="Miadlikowska J."/>
            <person name="Eastwood D.C."/>
            <person name="Hamelin R.C."/>
            <person name="Grigoriev I.V."/>
            <person name="U'Ren J.M."/>
        </authorList>
    </citation>
    <scope>NUCLEOTIDE SEQUENCE [LARGE SCALE GENOMIC DNA]</scope>
    <source>
        <strain evidence="1 2">CBS 119005</strain>
    </source>
</reference>
<name>A0ACB9YGI3_9PEZI</name>
<sequence>MAAPRQSNVERGKWRMKCQERLSQHIEERLGIHILPSDHSVGAYRNLCEGVGVTFKAVRATPESYTGQGAFEGTDVIPISPRLLELSGVGDAKRLQSLGIDVVIDNPNIGENL</sequence>
<accession>A0ACB9YGI3</accession>
<dbReference type="Proteomes" id="UP001497700">
    <property type="component" value="Unassembled WGS sequence"/>
</dbReference>
<comment type="caution">
    <text evidence="1">The sequence shown here is derived from an EMBL/GenBank/DDBJ whole genome shotgun (WGS) entry which is preliminary data.</text>
</comment>
<evidence type="ECO:0000313" key="1">
    <source>
        <dbReference type="EMBL" id="KAI4858514.1"/>
    </source>
</evidence>
<keyword evidence="2" id="KW-1185">Reference proteome</keyword>
<protein>
    <submittedName>
        <fullName evidence="1">Uncharacterized protein</fullName>
    </submittedName>
</protein>
<evidence type="ECO:0000313" key="2">
    <source>
        <dbReference type="Proteomes" id="UP001497700"/>
    </source>
</evidence>
<dbReference type="EMBL" id="MU393746">
    <property type="protein sequence ID" value="KAI4858514.1"/>
    <property type="molecule type" value="Genomic_DNA"/>
</dbReference>